<dbReference type="Proteomes" id="UP000005388">
    <property type="component" value="Unassembled WGS sequence"/>
</dbReference>
<dbReference type="PANTHER" id="PTHR38440">
    <property type="entry name" value="UPF0398 PROTEIN YPSA"/>
    <property type="match status" value="1"/>
</dbReference>
<comment type="caution">
    <text evidence="1">The sequence shown here is derived from an EMBL/GenBank/DDBJ whole genome shotgun (WGS) entry which is preliminary data.</text>
</comment>
<name>G5KCQ0_9STRE</name>
<evidence type="ECO:0000313" key="1">
    <source>
        <dbReference type="EMBL" id="EHJ57005.1"/>
    </source>
</evidence>
<dbReference type="PANTHER" id="PTHR38440:SF1">
    <property type="entry name" value="UPF0398 PROTEIN SPR0331"/>
    <property type="match status" value="1"/>
</dbReference>
<reference evidence="1 2" key="1">
    <citation type="journal article" date="2014" name="Int. J. Syst. Evol. Microbiol.">
        <title>Phylogenomics and the dynamic genome evolution of the genus Streptococcus.</title>
        <authorList>
            <consortium name="The Broad Institute Genome Sequencing Platform"/>
            <person name="Richards V.P."/>
            <person name="Palmer S.R."/>
            <person name="Pavinski Bitar P.D."/>
            <person name="Qin X."/>
            <person name="Weinstock G.M."/>
            <person name="Highlander S.K."/>
            <person name="Town C.D."/>
            <person name="Burne R.A."/>
            <person name="Stanhope M.J."/>
        </authorList>
    </citation>
    <scope>NUCLEOTIDE SEQUENCE [LARGE SCALE GENOMIC DNA]</scope>
    <source>
        <strain evidence="1 2">2285-97</strain>
    </source>
</reference>
<organism evidence="1 2">
    <name type="scientific">Streptococcus urinalis 2285-97</name>
    <dbReference type="NCBI Taxonomy" id="764291"/>
    <lineage>
        <taxon>Bacteria</taxon>
        <taxon>Bacillati</taxon>
        <taxon>Bacillota</taxon>
        <taxon>Bacilli</taxon>
        <taxon>Lactobacillales</taxon>
        <taxon>Streptococcaceae</taxon>
        <taxon>Streptococcus</taxon>
    </lineage>
</organism>
<sequence>MSTILVTGYRSFELSIFSDKDPKIEVIKKAIKKELLRYLDEGAEWFILTGNLGFEYWFLQVAKDLQKSYQFQIATIFLTKNVGENWNEANQLKLTEFKTTDFVKYSFDHYESINQIKQYQTFLINNTDQSFVFYDEDAETNLKYFVAEMKHNKGYYVNQLTFEKLNDIMDEE</sequence>
<dbReference type="EMBL" id="AEUZ02000001">
    <property type="protein sequence ID" value="EHJ57005.1"/>
    <property type="molecule type" value="Genomic_DNA"/>
</dbReference>
<dbReference type="STRING" id="764291.STRUR_0485"/>
<dbReference type="NCBIfam" id="NF010181">
    <property type="entry name" value="PRK13660.1"/>
    <property type="match status" value="1"/>
</dbReference>
<dbReference type="RefSeq" id="WP_006739738.1">
    <property type="nucleotide sequence ID" value="NZ_AEUZ02000001.1"/>
</dbReference>
<proteinExistence type="predicted"/>
<dbReference type="Pfam" id="PF06908">
    <property type="entry name" value="YpsA"/>
    <property type="match status" value="1"/>
</dbReference>
<evidence type="ECO:0000313" key="2">
    <source>
        <dbReference type="Proteomes" id="UP000005388"/>
    </source>
</evidence>
<dbReference type="AlphaFoldDB" id="G5KCQ0"/>
<dbReference type="SUPFAM" id="SSF102405">
    <property type="entry name" value="MCP/YpsA-like"/>
    <property type="match status" value="1"/>
</dbReference>
<dbReference type="eggNOG" id="COG4474">
    <property type="taxonomic scope" value="Bacteria"/>
</dbReference>
<dbReference type="InterPro" id="IPR010697">
    <property type="entry name" value="YspA"/>
</dbReference>
<dbReference type="Gene3D" id="3.40.50.450">
    <property type="match status" value="1"/>
</dbReference>
<gene>
    <name evidence="1" type="ORF">STRUR_0485</name>
</gene>
<accession>G5KCQ0</accession>
<dbReference type="PIRSF" id="PIRSF021290">
    <property type="entry name" value="DUF1273"/>
    <property type="match status" value="1"/>
</dbReference>
<protein>
    <submittedName>
        <fullName evidence="1">Uncharacterized protein</fullName>
    </submittedName>
</protein>
<keyword evidence="2" id="KW-1185">Reference proteome</keyword>